<organism evidence="1 2">
    <name type="scientific">Desulfoglaeba alkanexedens ALDC</name>
    <dbReference type="NCBI Taxonomy" id="980445"/>
    <lineage>
        <taxon>Bacteria</taxon>
        <taxon>Pseudomonadati</taxon>
        <taxon>Thermodesulfobacteriota</taxon>
        <taxon>Syntrophobacteria</taxon>
        <taxon>Syntrophobacterales</taxon>
        <taxon>Syntrophobacteraceae</taxon>
        <taxon>Desulfoglaeba</taxon>
    </lineage>
</organism>
<evidence type="ECO:0000313" key="2">
    <source>
        <dbReference type="Proteomes" id="UP000298602"/>
    </source>
</evidence>
<accession>A0A4P8L0F4</accession>
<dbReference type="Proteomes" id="UP000298602">
    <property type="component" value="Chromosome"/>
</dbReference>
<name>A0A4P8L0F4_9BACT</name>
<dbReference type="RefSeq" id="WP_137423227.1">
    <property type="nucleotide sequence ID" value="NZ_CP040098.1"/>
</dbReference>
<reference evidence="1 2" key="2">
    <citation type="submission" date="2019-05" db="EMBL/GenBank/DDBJ databases">
        <authorList>
            <person name="Suflita J.M."/>
            <person name="Marks C.R."/>
        </authorList>
    </citation>
    <scope>NUCLEOTIDE SEQUENCE [LARGE SCALE GENOMIC DNA]</scope>
    <source>
        <strain evidence="1 2">ALDC</strain>
    </source>
</reference>
<protein>
    <submittedName>
        <fullName evidence="1">Uncharacterized protein</fullName>
    </submittedName>
</protein>
<dbReference type="KEGG" id="dax:FDQ92_03070"/>
<gene>
    <name evidence="1" type="ORF">FDQ92_03070</name>
</gene>
<dbReference type="AlphaFoldDB" id="A0A4P8L0F4"/>
<dbReference type="OrthoDB" id="5431930at2"/>
<reference evidence="1 2" key="1">
    <citation type="submission" date="2019-05" db="EMBL/GenBank/DDBJ databases">
        <title>The Complete Genome Sequence of the n-alkane-degrading Desulfoglaeba alkanexedens ALDC reveals multiple alkylsuccinate synthase gene clusters.</title>
        <authorList>
            <person name="Callaghan A.V."/>
            <person name="Davidova I.A."/>
            <person name="Duncan K.E."/>
            <person name="Morris B."/>
            <person name="McInerney M.J."/>
        </authorList>
    </citation>
    <scope>NUCLEOTIDE SEQUENCE [LARGE SCALE GENOMIC DNA]</scope>
    <source>
        <strain evidence="1 2">ALDC</strain>
    </source>
</reference>
<keyword evidence="2" id="KW-1185">Reference proteome</keyword>
<proteinExistence type="predicted"/>
<sequence length="153" mass="17825">MTVERRLVPVLREGVDVIKMIFFRQMRIHLSAKHPREDVIFVNRLAGAILNDLFGTPNLEEPYASFARENRDLIESELRAVGTHFERMRIPLTDALWVQFLCDHQEGVDSTHILERARDLDILLVDREVPLPAKFIHLARKLGEAHDLLARRR</sequence>
<dbReference type="EMBL" id="CP040098">
    <property type="protein sequence ID" value="QCQ21258.1"/>
    <property type="molecule type" value="Genomic_DNA"/>
</dbReference>
<evidence type="ECO:0000313" key="1">
    <source>
        <dbReference type="EMBL" id="QCQ21258.1"/>
    </source>
</evidence>